<gene>
    <name evidence="3" type="ORF">MELLADRAFT_104573</name>
</gene>
<dbReference type="InterPro" id="IPR036420">
    <property type="entry name" value="BRCT_dom_sf"/>
</dbReference>
<dbReference type="Gene3D" id="3.40.50.10190">
    <property type="entry name" value="BRCT domain"/>
    <property type="match status" value="1"/>
</dbReference>
<feature type="domain" description="BRCT" evidence="2">
    <location>
        <begin position="217"/>
        <end position="262"/>
    </location>
</feature>
<dbReference type="SUPFAM" id="SSF52113">
    <property type="entry name" value="BRCT domain"/>
    <property type="match status" value="1"/>
</dbReference>
<dbReference type="Pfam" id="PF12738">
    <property type="entry name" value="PTCB-BRCT"/>
    <property type="match status" value="1"/>
</dbReference>
<reference evidence="4" key="1">
    <citation type="journal article" date="2011" name="Proc. Natl. Acad. Sci. U.S.A.">
        <title>Obligate biotrophy features unraveled by the genomic analysis of rust fungi.</title>
        <authorList>
            <person name="Duplessis S."/>
            <person name="Cuomo C.A."/>
            <person name="Lin Y.-C."/>
            <person name="Aerts A."/>
            <person name="Tisserant E."/>
            <person name="Veneault-Fourrey C."/>
            <person name="Joly D.L."/>
            <person name="Hacquard S."/>
            <person name="Amselem J."/>
            <person name="Cantarel B.L."/>
            <person name="Chiu R."/>
            <person name="Coutinho P.M."/>
            <person name="Feau N."/>
            <person name="Field M."/>
            <person name="Frey P."/>
            <person name="Gelhaye E."/>
            <person name="Goldberg J."/>
            <person name="Grabherr M.G."/>
            <person name="Kodira C.D."/>
            <person name="Kohler A."/>
            <person name="Kuees U."/>
            <person name="Lindquist E.A."/>
            <person name="Lucas S.M."/>
            <person name="Mago R."/>
            <person name="Mauceli E."/>
            <person name="Morin E."/>
            <person name="Murat C."/>
            <person name="Pangilinan J.L."/>
            <person name="Park R."/>
            <person name="Pearson M."/>
            <person name="Quesneville H."/>
            <person name="Rouhier N."/>
            <person name="Sakthikumar S."/>
            <person name="Salamov A.A."/>
            <person name="Schmutz J."/>
            <person name="Selles B."/>
            <person name="Shapiro H."/>
            <person name="Tanguay P."/>
            <person name="Tuskan G.A."/>
            <person name="Henrissat B."/>
            <person name="Van de Peer Y."/>
            <person name="Rouze P."/>
            <person name="Ellis J.G."/>
            <person name="Dodds P.N."/>
            <person name="Schein J.E."/>
            <person name="Zhong S."/>
            <person name="Hamelin R.C."/>
            <person name="Grigoriev I.V."/>
            <person name="Szabo L.J."/>
            <person name="Martin F."/>
        </authorList>
    </citation>
    <scope>NUCLEOTIDE SEQUENCE [LARGE SCALE GENOMIC DNA]</scope>
    <source>
        <strain evidence="4">98AG31 / pathotype 3-4-7</strain>
    </source>
</reference>
<protein>
    <recommendedName>
        <fullName evidence="2">BRCT domain-containing protein</fullName>
    </recommendedName>
</protein>
<feature type="compositionally biased region" description="Polar residues" evidence="1">
    <location>
        <begin position="523"/>
        <end position="532"/>
    </location>
</feature>
<dbReference type="VEuPathDB" id="FungiDB:MELLADRAFT_104573"/>
<dbReference type="Proteomes" id="UP000001072">
    <property type="component" value="Unassembled WGS sequence"/>
</dbReference>
<dbReference type="KEGG" id="mlr:MELLADRAFT_104573"/>
<organism evidence="4">
    <name type="scientific">Melampsora larici-populina (strain 98AG31 / pathotype 3-4-7)</name>
    <name type="common">Poplar leaf rust fungus</name>
    <dbReference type="NCBI Taxonomy" id="747676"/>
    <lineage>
        <taxon>Eukaryota</taxon>
        <taxon>Fungi</taxon>
        <taxon>Dikarya</taxon>
        <taxon>Basidiomycota</taxon>
        <taxon>Pucciniomycotina</taxon>
        <taxon>Pucciniomycetes</taxon>
        <taxon>Pucciniales</taxon>
        <taxon>Melampsoraceae</taxon>
        <taxon>Melampsora</taxon>
    </lineage>
</organism>
<dbReference type="STRING" id="747676.F4RF61"/>
<dbReference type="AlphaFoldDB" id="F4RF61"/>
<evidence type="ECO:0000259" key="2">
    <source>
        <dbReference type="Pfam" id="PF12738"/>
    </source>
</evidence>
<feature type="region of interest" description="Disordered" evidence="1">
    <location>
        <begin position="475"/>
        <end position="494"/>
    </location>
</feature>
<dbReference type="RefSeq" id="XP_007407966.1">
    <property type="nucleotide sequence ID" value="XM_007407904.1"/>
</dbReference>
<dbReference type="InterPro" id="IPR001357">
    <property type="entry name" value="BRCT_dom"/>
</dbReference>
<feature type="region of interest" description="Disordered" evidence="1">
    <location>
        <begin position="510"/>
        <end position="553"/>
    </location>
</feature>
<evidence type="ECO:0000256" key="1">
    <source>
        <dbReference type="SAM" id="MobiDB-lite"/>
    </source>
</evidence>
<sequence>MVIQSDNTHPTQHYYPLDPSEILARLTIALDSSTELPPGDLMIMKSTVTAWGGQFTKDRLQIQNEEGSENCLAQLTQQGRQDKNRMNNNTLTALTNKIHPKVNGKQVYLVTPLEMSLPSHKMFVRSLKRMGADFSDAQAEDPSWKGDHDASNTVLRTALSAADFVICDSCSGLKFWLAWELEKLFDYPLPPGMLPGWDPSKNVVSITNHTVFSWTWLIPLIDTMGLKYSGSFERSASLLLAANQSGKKVECASELGIPTINYLYLKDFFWSWSKLEVKSIHTSYPKDGDLLQPTYKAGYTIETIQRWSQTSAAKEARKTVLQGYHWSCNITPKDKKVTIRDKLDHINLDEIPQPKPLSNLAMSEKPVPENNTKLKRQLFMTHLTTRVGTNDLAPYRQVLPQERPQRVLTSLKKKTETYQPHLLPPNQGLLTLLKACLTPIRALVLMANLFLVLLNQPIAPAEVLKWFLDHLSNEKSSNKQDRDASRNHELPDKINAEDLSLDDITKSNASKAMADAPKLVNGKDTSNGSCTSHTKKVPQRPLSDTPNQARSASQAIRRALTQTTAKNTTAKVADCAADML</sequence>
<dbReference type="InParanoid" id="F4RF61"/>
<dbReference type="HOGENOM" id="CLU_470157_0_0_1"/>
<dbReference type="EMBL" id="GL883099">
    <property type="protein sequence ID" value="EGG08992.1"/>
    <property type="molecule type" value="Genomic_DNA"/>
</dbReference>
<dbReference type="GeneID" id="18922320"/>
<evidence type="ECO:0000313" key="3">
    <source>
        <dbReference type="EMBL" id="EGG08992.1"/>
    </source>
</evidence>
<dbReference type="OrthoDB" id="342264at2759"/>
<accession>F4RF61</accession>
<proteinExistence type="predicted"/>
<keyword evidence="4" id="KW-1185">Reference proteome</keyword>
<evidence type="ECO:0000313" key="4">
    <source>
        <dbReference type="Proteomes" id="UP000001072"/>
    </source>
</evidence>
<name>F4RF61_MELLP</name>